<keyword evidence="2" id="KW-1185">Reference proteome</keyword>
<sequence>MKKQLLFNFKTDISSFDIPSELNNPFGVNVPEIAKIAAEEFQDFIAIESDKWNYNFHTQKGKMFGVLVVQNQDKTYSYLGTVSGKLPGRLYCERFIPSVFDDSIDDFFINRGMTELTRIGDQIKKTENPSEIYKLKEKSRLKSIALQKQLFENYNFVNLSGKEENLIHIFKNSSHGNPPVAAGDCTAPKLLQYAIEHELKPIAIAEFWWGSPIKKNGKKHKAYYPACKDRCRPILEYMLEDTTLFDSCQ</sequence>
<comment type="caution">
    <text evidence="1">The sequence shown here is derived from an EMBL/GenBank/DDBJ whole genome shotgun (WGS) entry which is preliminary data.</text>
</comment>
<evidence type="ECO:0000313" key="2">
    <source>
        <dbReference type="Proteomes" id="UP001252186"/>
    </source>
</evidence>
<organism evidence="1 2">
    <name type="scientific">Urechidicola vernalis</name>
    <dbReference type="NCBI Taxonomy" id="3075600"/>
    <lineage>
        <taxon>Bacteria</taxon>
        <taxon>Pseudomonadati</taxon>
        <taxon>Bacteroidota</taxon>
        <taxon>Flavobacteriia</taxon>
        <taxon>Flavobacteriales</taxon>
        <taxon>Flavobacteriaceae</taxon>
        <taxon>Urechidicola</taxon>
    </lineage>
</organism>
<name>A0ABU2Y8R6_9FLAO</name>
<dbReference type="RefSeq" id="WP_311594301.1">
    <property type="nucleotide sequence ID" value="NZ_JAVRHV010000008.1"/>
</dbReference>
<reference evidence="1 2" key="1">
    <citation type="submission" date="2023-09" db="EMBL/GenBank/DDBJ databases">
        <authorList>
            <person name="Rey-Velasco X."/>
        </authorList>
    </citation>
    <scope>NUCLEOTIDE SEQUENCE [LARGE SCALE GENOMIC DNA]</scope>
    <source>
        <strain evidence="1 2">P050</strain>
    </source>
</reference>
<protein>
    <submittedName>
        <fullName evidence="1">Pseudouridylate synthase</fullName>
    </submittedName>
</protein>
<dbReference type="EMBL" id="JAVRHV010000008">
    <property type="protein sequence ID" value="MDT0554220.1"/>
    <property type="molecule type" value="Genomic_DNA"/>
</dbReference>
<gene>
    <name evidence="1" type="ORF">RM519_13245</name>
</gene>
<evidence type="ECO:0000313" key="1">
    <source>
        <dbReference type="EMBL" id="MDT0554220.1"/>
    </source>
</evidence>
<proteinExistence type="predicted"/>
<dbReference type="Proteomes" id="UP001252186">
    <property type="component" value="Unassembled WGS sequence"/>
</dbReference>
<accession>A0ABU2Y8R6</accession>